<organism evidence="1 2">
    <name type="scientific">Taxus chinensis</name>
    <name type="common">Chinese yew</name>
    <name type="synonym">Taxus wallichiana var. chinensis</name>
    <dbReference type="NCBI Taxonomy" id="29808"/>
    <lineage>
        <taxon>Eukaryota</taxon>
        <taxon>Viridiplantae</taxon>
        <taxon>Streptophyta</taxon>
        <taxon>Embryophyta</taxon>
        <taxon>Tracheophyta</taxon>
        <taxon>Spermatophyta</taxon>
        <taxon>Pinopsida</taxon>
        <taxon>Pinidae</taxon>
        <taxon>Conifers II</taxon>
        <taxon>Cupressales</taxon>
        <taxon>Taxaceae</taxon>
        <taxon>Taxus</taxon>
    </lineage>
</organism>
<keyword evidence="2" id="KW-1185">Reference proteome</keyword>
<protein>
    <submittedName>
        <fullName evidence="1">Uncharacterized protein</fullName>
    </submittedName>
</protein>
<dbReference type="Proteomes" id="UP000824469">
    <property type="component" value="Unassembled WGS sequence"/>
</dbReference>
<dbReference type="AlphaFoldDB" id="A0AA38LKB1"/>
<dbReference type="EMBL" id="JAHRHJ020000002">
    <property type="protein sequence ID" value="KAH9327096.1"/>
    <property type="molecule type" value="Genomic_DNA"/>
</dbReference>
<reference evidence="1 2" key="1">
    <citation type="journal article" date="2021" name="Nat. Plants">
        <title>The Taxus genome provides insights into paclitaxel biosynthesis.</title>
        <authorList>
            <person name="Xiong X."/>
            <person name="Gou J."/>
            <person name="Liao Q."/>
            <person name="Li Y."/>
            <person name="Zhou Q."/>
            <person name="Bi G."/>
            <person name="Li C."/>
            <person name="Du R."/>
            <person name="Wang X."/>
            <person name="Sun T."/>
            <person name="Guo L."/>
            <person name="Liang H."/>
            <person name="Lu P."/>
            <person name="Wu Y."/>
            <person name="Zhang Z."/>
            <person name="Ro D.K."/>
            <person name="Shang Y."/>
            <person name="Huang S."/>
            <person name="Yan J."/>
        </authorList>
    </citation>
    <scope>NUCLEOTIDE SEQUENCE [LARGE SCALE GENOMIC DNA]</scope>
    <source>
        <strain evidence="1">Ta-2019</strain>
    </source>
</reference>
<feature type="non-terminal residue" evidence="1">
    <location>
        <position position="1"/>
    </location>
</feature>
<evidence type="ECO:0000313" key="2">
    <source>
        <dbReference type="Proteomes" id="UP000824469"/>
    </source>
</evidence>
<proteinExistence type="predicted"/>
<evidence type="ECO:0000313" key="1">
    <source>
        <dbReference type="EMBL" id="KAH9327096.1"/>
    </source>
</evidence>
<name>A0AA38LKB1_TAXCH</name>
<gene>
    <name evidence="1" type="ORF">KI387_007274</name>
</gene>
<sequence length="106" mass="11829">PSDLRWIVQWKGIYADAFSQHEKKGRYPSHKTEELKMALHDVSFLSSHLIGSDEYIRAVDEYLDGVGSSPKSAVDNVDEDESHATAVRAVDVVDEHVDECLDTVGN</sequence>
<accession>A0AA38LKB1</accession>
<comment type="caution">
    <text evidence="1">The sequence shown here is derived from an EMBL/GenBank/DDBJ whole genome shotgun (WGS) entry which is preliminary data.</text>
</comment>